<feature type="region of interest" description="Disordered" evidence="2">
    <location>
        <begin position="650"/>
        <end position="783"/>
    </location>
</feature>
<feature type="domain" description="DH" evidence="4">
    <location>
        <begin position="1"/>
        <end position="62"/>
    </location>
</feature>
<dbReference type="PROSITE" id="PS50238">
    <property type="entry name" value="RHOGAP"/>
    <property type="match status" value="1"/>
</dbReference>
<evidence type="ECO:0000256" key="2">
    <source>
        <dbReference type="SAM" id="MobiDB-lite"/>
    </source>
</evidence>
<protein>
    <submittedName>
        <fullName evidence="7">Uncharacterized protein</fullName>
    </submittedName>
</protein>
<dbReference type="InterPro" id="IPR000219">
    <property type="entry name" value="DH_dom"/>
</dbReference>
<dbReference type="InterPro" id="IPR047887">
    <property type="entry name" value="ARHGAP20_PH"/>
</dbReference>
<feature type="domain" description="Ras-associating" evidence="5">
    <location>
        <begin position="256"/>
        <end position="344"/>
    </location>
</feature>
<dbReference type="InterPro" id="IPR000159">
    <property type="entry name" value="RA_dom"/>
</dbReference>
<dbReference type="SUPFAM" id="SSF48065">
    <property type="entry name" value="DBL homology domain (DH-domain)"/>
    <property type="match status" value="1"/>
</dbReference>
<dbReference type="SMART" id="SM00233">
    <property type="entry name" value="PH"/>
    <property type="match status" value="1"/>
</dbReference>
<accession>A0A913XV79</accession>
<feature type="region of interest" description="Disordered" evidence="2">
    <location>
        <begin position="135"/>
        <end position="157"/>
    </location>
</feature>
<dbReference type="SUPFAM" id="SSF50729">
    <property type="entry name" value="PH domain-like"/>
    <property type="match status" value="1"/>
</dbReference>
<feature type="compositionally biased region" description="Basic residues" evidence="2">
    <location>
        <begin position="748"/>
        <end position="761"/>
    </location>
</feature>
<dbReference type="EnsemblMetazoa" id="XM_021054689.2">
    <property type="protein sequence ID" value="XP_020910348.1"/>
    <property type="gene ID" value="LOC110248183"/>
</dbReference>
<dbReference type="GeneID" id="110248183"/>
<dbReference type="PROSITE" id="PS50200">
    <property type="entry name" value="RA"/>
    <property type="match status" value="1"/>
</dbReference>
<dbReference type="InterPro" id="IPR035899">
    <property type="entry name" value="DBL_dom_sf"/>
</dbReference>
<feature type="compositionally biased region" description="Polar residues" evidence="2">
    <location>
        <begin position="1050"/>
        <end position="1078"/>
    </location>
</feature>
<feature type="domain" description="PH" evidence="3">
    <location>
        <begin position="148"/>
        <end position="247"/>
    </location>
</feature>
<feature type="compositionally biased region" description="Basic and acidic residues" evidence="2">
    <location>
        <begin position="962"/>
        <end position="975"/>
    </location>
</feature>
<feature type="compositionally biased region" description="Low complexity" evidence="2">
    <location>
        <begin position="948"/>
        <end position="960"/>
    </location>
</feature>
<dbReference type="RefSeq" id="XP_020910348.1">
    <property type="nucleotide sequence ID" value="XM_021054689.2"/>
</dbReference>
<dbReference type="Gene3D" id="3.10.20.90">
    <property type="entry name" value="Phosphatidylinositol 3-kinase Catalytic Subunit, Chain A, domain 1"/>
    <property type="match status" value="1"/>
</dbReference>
<dbReference type="Pfam" id="PF00788">
    <property type="entry name" value="RA"/>
    <property type="match status" value="1"/>
</dbReference>
<dbReference type="PANTHER" id="PTHR23179">
    <property type="entry name" value="T-CELL ACTIVATION RHO GTPASE ACTIVATING PROTEIN-RELATED"/>
    <property type="match status" value="1"/>
</dbReference>
<name>A0A913XV79_EXADI</name>
<proteinExistence type="predicted"/>
<dbReference type="PANTHER" id="PTHR23179:SF3">
    <property type="entry name" value="RHO GTPASE-ACTIVATING PROTEIN 20"/>
    <property type="match status" value="1"/>
</dbReference>
<dbReference type="CDD" id="cd17115">
    <property type="entry name" value="RA_RHG20"/>
    <property type="match status" value="1"/>
</dbReference>
<dbReference type="InterPro" id="IPR029071">
    <property type="entry name" value="Ubiquitin-like_domsf"/>
</dbReference>
<dbReference type="SUPFAM" id="SSF54236">
    <property type="entry name" value="Ubiquitin-like"/>
    <property type="match status" value="1"/>
</dbReference>
<feature type="compositionally biased region" description="Basic and acidic residues" evidence="2">
    <location>
        <begin position="724"/>
        <end position="737"/>
    </location>
</feature>
<feature type="compositionally biased region" description="Low complexity" evidence="2">
    <location>
        <begin position="1116"/>
        <end position="1139"/>
    </location>
</feature>
<evidence type="ECO:0000259" key="6">
    <source>
        <dbReference type="PROSITE" id="PS50238"/>
    </source>
</evidence>
<dbReference type="PROSITE" id="PS50003">
    <property type="entry name" value="PH_DOMAIN"/>
    <property type="match status" value="1"/>
</dbReference>
<dbReference type="Pfam" id="PF00621">
    <property type="entry name" value="RhoGEF"/>
    <property type="match status" value="1"/>
</dbReference>
<feature type="region of interest" description="Disordered" evidence="2">
    <location>
        <begin position="899"/>
        <end position="1145"/>
    </location>
</feature>
<dbReference type="Gene3D" id="1.10.555.10">
    <property type="entry name" value="Rho GTPase activation protein"/>
    <property type="match status" value="1"/>
</dbReference>
<dbReference type="FunFam" id="2.30.29.30:FF:000217">
    <property type="entry name" value="Rho GTPase activating protein 20"/>
    <property type="match status" value="1"/>
</dbReference>
<sequence length="1211" mass="134213">MQRGSRHQHLEVLLLRPIQHVTDYDRILSNLLDKTPPDHPDREDLEHAATNFRRIVREREEEIVTFENEVRINQVQDKFPHDNLAITEGEALPRYRMNASRRRSAPSAVLKAALVPKPHLALVRGIPLEGGSLKIKSDSSSDAPHSRHFVQEGSAQVTTGVSTQERHLFLLSDLLFIAKAKSAATYKLKHRVRVSELWLSNCVDDVSDSRPVDKSFVIGWPTTNCVFTFSSTEQRDSWYSTLKKYTTIQKAAEDPKSVTLKVYNRDMEATDSFGVSKSFTVNNTDDASSVVKMSLEQFQIQTDDASEYHLWVLSGKENCAYPLLGHEFPFAIKMNHIREGSSSDDDGLGVFDFDQQLPSMDPLSPSTQCQFILTKSRKPSKLSSMDGQQSSKKWTKQIKKSPIINWAMHKKTSGSKNQCPDPGSPPAGKLFELPLDVLCTEEEPVPKPIQDILKHMFRFGPGVNGIFRRSASAKRAKEIKLDLDSGKEVLFEEVSVLITASILKEFLRRLPDCILDSDDYEEFIATNNIGDRNERIKNIKWLLQNLNVYSFEILKRFMCVLYHIAENCNINSMNAYNLAVCVAPSMLWPPKGSNISPSEQSNDVPPFVQFLVENCTEIFGEDVVTVLGDRSEIVLNQDSIGAENGIEIRTFNSQSSTDDGLESPDPLSPRNERSSIHLSDSNLYDPSGRSKNLLSANVPERNSVSSPNTPCGSPNSSPKLRRQGNFDDTKGNRRSSEPSEVNSESIKMKIKGIRKSARSRRQLSSTTTSAELIEHKSTKTTPSGKRIETAVLKRAHSPMTVQATPVDGPTILKPISKFGSASNLVATANKVPAMKHAIRTQSSVNEERVSSPDNTGFRSPSPTMTPDQVFQAVDRRRQPAAPSYHQHMLRKIGSKPAFFQGKSESEDSNPVKHASRETENPSPKVFNRSFSVPKEEAISQENVELSHSEPSSPKTPKSPTIKLEDENWTDQRDDLSTSSGGSTARRLEHSPFGLSLHHKRSDSTKKVQKFQNQGKTKQKSPNEKQILPNGGNASHALFPHSEFFPHEATQAKTQFSSDPSSAVKSSFGSPMEINNNPVKVSGIKRYSPGLTHPSTLSTCASSPGISPSLSRRKNSHTSSSSSVSSSDDRSSVGTDSVVSETKSTSTQITDLKDLLSVQAQSNGLKISAATAVEIAKVKDLRATGETRHNPGYTSPSHDDIAKMMFTEESYV</sequence>
<evidence type="ECO:0000259" key="5">
    <source>
        <dbReference type="PROSITE" id="PS50200"/>
    </source>
</evidence>
<feature type="domain" description="Rho-GAP" evidence="6">
    <location>
        <begin position="433"/>
        <end position="619"/>
    </location>
</feature>
<dbReference type="OMA" id="IINWAMH"/>
<dbReference type="InterPro" id="IPR001849">
    <property type="entry name" value="PH_domain"/>
</dbReference>
<keyword evidence="8" id="KW-1185">Reference proteome</keyword>
<dbReference type="Pfam" id="PF00620">
    <property type="entry name" value="RhoGAP"/>
    <property type="match status" value="1"/>
</dbReference>
<feature type="compositionally biased region" description="Polar residues" evidence="2">
    <location>
        <begin position="851"/>
        <end position="865"/>
    </location>
</feature>
<evidence type="ECO:0000313" key="7">
    <source>
        <dbReference type="EnsemblMetazoa" id="XP_020910348.1"/>
    </source>
</evidence>
<dbReference type="InterPro" id="IPR000198">
    <property type="entry name" value="RhoGAP_dom"/>
</dbReference>
<dbReference type="InterPro" id="IPR008936">
    <property type="entry name" value="Rho_GTPase_activation_prot"/>
</dbReference>
<reference evidence="7" key="1">
    <citation type="submission" date="2022-11" db="UniProtKB">
        <authorList>
            <consortium name="EnsemblMetazoa"/>
        </authorList>
    </citation>
    <scope>IDENTIFICATION</scope>
</reference>
<evidence type="ECO:0000259" key="4">
    <source>
        <dbReference type="PROSITE" id="PS50010"/>
    </source>
</evidence>
<dbReference type="OrthoDB" id="9994905at2759"/>
<organism evidence="7 8">
    <name type="scientific">Exaiptasia diaphana</name>
    <name type="common">Tropical sea anemone</name>
    <name type="synonym">Aiptasia pulchella</name>
    <dbReference type="NCBI Taxonomy" id="2652724"/>
    <lineage>
        <taxon>Eukaryota</taxon>
        <taxon>Metazoa</taxon>
        <taxon>Cnidaria</taxon>
        <taxon>Anthozoa</taxon>
        <taxon>Hexacorallia</taxon>
        <taxon>Actiniaria</taxon>
        <taxon>Aiptasiidae</taxon>
        <taxon>Exaiptasia</taxon>
    </lineage>
</organism>
<dbReference type="GO" id="GO:0005085">
    <property type="term" value="F:guanyl-nucleotide exchange factor activity"/>
    <property type="evidence" value="ECO:0007669"/>
    <property type="project" value="InterPro"/>
</dbReference>
<dbReference type="Proteomes" id="UP000887567">
    <property type="component" value="Unplaced"/>
</dbReference>
<dbReference type="Gene3D" id="1.20.900.10">
    <property type="entry name" value="Dbl homology (DH) domain"/>
    <property type="match status" value="1"/>
</dbReference>
<evidence type="ECO:0000313" key="8">
    <source>
        <dbReference type="Proteomes" id="UP000887567"/>
    </source>
</evidence>
<evidence type="ECO:0000259" key="3">
    <source>
        <dbReference type="PROSITE" id="PS50003"/>
    </source>
</evidence>
<dbReference type="SMART" id="SM00324">
    <property type="entry name" value="RhoGAP"/>
    <property type="match status" value="1"/>
</dbReference>
<dbReference type="AlphaFoldDB" id="A0A913XV79"/>
<dbReference type="KEGG" id="epa:110248183"/>
<dbReference type="SUPFAM" id="SSF48350">
    <property type="entry name" value="GTPase activation domain, GAP"/>
    <property type="match status" value="1"/>
</dbReference>
<feature type="compositionally biased region" description="Polar residues" evidence="2">
    <location>
        <begin position="676"/>
        <end position="718"/>
    </location>
</feature>
<dbReference type="Pfam" id="PF22286">
    <property type="entry name" value="RHG20_PH"/>
    <property type="match status" value="1"/>
</dbReference>
<dbReference type="CDD" id="cd13319">
    <property type="entry name" value="PH_RARhoGAP"/>
    <property type="match status" value="1"/>
</dbReference>
<dbReference type="PROSITE" id="PS50010">
    <property type="entry name" value="DH_2"/>
    <property type="match status" value="1"/>
</dbReference>
<dbReference type="GO" id="GO:0007165">
    <property type="term" value="P:signal transduction"/>
    <property type="evidence" value="ECO:0007669"/>
    <property type="project" value="InterPro"/>
</dbReference>
<keyword evidence="1" id="KW-0343">GTPase activation</keyword>
<evidence type="ECO:0000256" key="1">
    <source>
        <dbReference type="ARBA" id="ARBA00022468"/>
    </source>
</evidence>
<dbReference type="Gene3D" id="2.30.29.30">
    <property type="entry name" value="Pleckstrin-homology domain (PH domain)/Phosphotyrosine-binding domain (PTB)"/>
    <property type="match status" value="1"/>
</dbReference>
<feature type="compositionally biased region" description="Polar residues" evidence="2">
    <location>
        <begin position="1092"/>
        <end position="1107"/>
    </location>
</feature>
<dbReference type="InterPro" id="IPR047888">
    <property type="entry name" value="ARHGAP20_RA"/>
</dbReference>
<dbReference type="InterPro" id="IPR011993">
    <property type="entry name" value="PH-like_dom_sf"/>
</dbReference>
<dbReference type="GO" id="GO:0005096">
    <property type="term" value="F:GTPase activator activity"/>
    <property type="evidence" value="ECO:0007669"/>
    <property type="project" value="UniProtKB-KW"/>
</dbReference>
<feature type="region of interest" description="Disordered" evidence="2">
    <location>
        <begin position="840"/>
        <end position="865"/>
    </location>
</feature>